<dbReference type="InterPro" id="IPR045853">
    <property type="entry name" value="Pep_chain_release_fac_I_sf"/>
</dbReference>
<dbReference type="RefSeq" id="WP_182706201.1">
    <property type="nucleotide sequence ID" value="NZ_JACJII010000001.1"/>
</dbReference>
<organism evidence="2 3">
    <name type="scientific">Thermomonospora cellulosilytica</name>
    <dbReference type="NCBI Taxonomy" id="1411118"/>
    <lineage>
        <taxon>Bacteria</taxon>
        <taxon>Bacillati</taxon>
        <taxon>Actinomycetota</taxon>
        <taxon>Actinomycetes</taxon>
        <taxon>Streptosporangiales</taxon>
        <taxon>Thermomonosporaceae</taxon>
        <taxon>Thermomonospora</taxon>
    </lineage>
</organism>
<keyword evidence="3" id="KW-1185">Reference proteome</keyword>
<dbReference type="Proteomes" id="UP000539313">
    <property type="component" value="Unassembled WGS sequence"/>
</dbReference>
<evidence type="ECO:0000256" key="1">
    <source>
        <dbReference type="SAM" id="MobiDB-lite"/>
    </source>
</evidence>
<proteinExistence type="predicted"/>
<evidence type="ECO:0000313" key="3">
    <source>
        <dbReference type="Proteomes" id="UP000539313"/>
    </source>
</evidence>
<feature type="region of interest" description="Disordered" evidence="1">
    <location>
        <begin position="238"/>
        <end position="257"/>
    </location>
</feature>
<comment type="caution">
    <text evidence="2">The sequence shown here is derived from an EMBL/GenBank/DDBJ whole genome shotgun (WGS) entry which is preliminary data.</text>
</comment>
<dbReference type="SUPFAM" id="SSF75620">
    <property type="entry name" value="Release factor"/>
    <property type="match status" value="1"/>
</dbReference>
<sequence length="257" mass="28202">MAGSGYETALAEYADIEERLRDPAVLRRFRLARRLRRELAALEALSFDGTDGARDRFDPYDVVIRIDGRGALASWLLRACERGARRRGWRVEHFTGPTPPVDLAVCAGEDGPGAWSVFKHRTGLHRDAATGETVRVLVLPDSGEPVDPAALPGDPADWSISRFCTRDGVDRIGVTHLPSGLRGWGYSADSRHTARDNALRTVRALLLAEGLDPTEPAYRFVHPDLVPVRAHDLRTGRAIGHRDPLDGPDLPQHASDG</sequence>
<dbReference type="AlphaFoldDB" id="A0A7W3MZP7"/>
<dbReference type="EMBL" id="JACJII010000001">
    <property type="protein sequence ID" value="MBA9004872.1"/>
    <property type="molecule type" value="Genomic_DNA"/>
</dbReference>
<protein>
    <submittedName>
        <fullName evidence="2">Uncharacterized protein</fullName>
    </submittedName>
</protein>
<gene>
    <name evidence="2" type="ORF">HNR21_003754</name>
</gene>
<reference evidence="2 3" key="1">
    <citation type="submission" date="2020-08" db="EMBL/GenBank/DDBJ databases">
        <title>Sequencing the genomes of 1000 actinobacteria strains.</title>
        <authorList>
            <person name="Klenk H.-P."/>
        </authorList>
    </citation>
    <scope>NUCLEOTIDE SEQUENCE [LARGE SCALE GENOMIC DNA]</scope>
    <source>
        <strain evidence="2 3">DSM 45823</strain>
    </source>
</reference>
<evidence type="ECO:0000313" key="2">
    <source>
        <dbReference type="EMBL" id="MBA9004872.1"/>
    </source>
</evidence>
<accession>A0A7W3MZP7</accession>
<name>A0A7W3MZP7_9ACTN</name>